<dbReference type="PANTHER" id="PTHR42908:SF10">
    <property type="entry name" value="EUKARYOTIC TRANSLATION ELONGATION FACTOR 2"/>
    <property type="match status" value="1"/>
</dbReference>
<keyword evidence="1" id="KW-0963">Cytoplasm</keyword>
<dbReference type="GO" id="GO:0043022">
    <property type="term" value="F:ribosome binding"/>
    <property type="evidence" value="ECO:0007669"/>
    <property type="project" value="TreeGrafter"/>
</dbReference>
<evidence type="ECO:0000313" key="6">
    <source>
        <dbReference type="EMBL" id="KAF9526838.1"/>
    </source>
</evidence>
<accession>A0A9P6ECC8</accession>
<dbReference type="GO" id="GO:0005829">
    <property type="term" value="C:cytosol"/>
    <property type="evidence" value="ECO:0007669"/>
    <property type="project" value="TreeGrafter"/>
</dbReference>
<name>A0A9P6ECC8_9AGAR</name>
<gene>
    <name evidence="6" type="ORF">CPB83DRAFT_895690</name>
</gene>
<dbReference type="InterPro" id="IPR000795">
    <property type="entry name" value="T_Tr_GTP-bd_dom"/>
</dbReference>
<keyword evidence="7" id="KW-1185">Reference proteome</keyword>
<evidence type="ECO:0000256" key="2">
    <source>
        <dbReference type="ARBA" id="ARBA00022768"/>
    </source>
</evidence>
<keyword evidence="6" id="KW-0378">Hydrolase</keyword>
<dbReference type="PANTHER" id="PTHR42908">
    <property type="entry name" value="TRANSLATION ELONGATION FACTOR-RELATED"/>
    <property type="match status" value="1"/>
</dbReference>
<protein>
    <submittedName>
        <fullName evidence="6">P-loop containing nucleoside triphosphate hydrolase protein</fullName>
    </submittedName>
</protein>
<proteinExistence type="predicted"/>
<evidence type="ECO:0000256" key="1">
    <source>
        <dbReference type="ARBA" id="ARBA00022490"/>
    </source>
</evidence>
<dbReference type="GO" id="GO:0003924">
    <property type="term" value="F:GTPase activity"/>
    <property type="evidence" value="ECO:0007669"/>
    <property type="project" value="InterPro"/>
</dbReference>
<sequence length="226" mass="24862">MSASSDDVSSHGKSTLSRLLVAKPRRIADETSHHLSEQVLDGQGDKDEISSIPTIRSKHTSLLFDAEKDAAVDHKSTEGSKFLVNIIDTPGHPNFSSEAIASLRLTDGALVTIDCVEGMCTQTETLLRHALSERVKPILVITKVDTLLNFHSDKETLYQCFSRTIDSFNATISLYHDKALGDAQVYPEKGMVTFASGLQGWAFTVRQFAFRYVQKFGVNRASISPT</sequence>
<dbReference type="Gene3D" id="3.40.50.300">
    <property type="entry name" value="P-loop containing nucleotide triphosphate hydrolases"/>
    <property type="match status" value="1"/>
</dbReference>
<feature type="region of interest" description="Disordered" evidence="4">
    <location>
        <begin position="30"/>
        <end position="50"/>
    </location>
</feature>
<keyword evidence="3" id="KW-0648">Protein biosynthesis</keyword>
<organism evidence="6 7">
    <name type="scientific">Crepidotus variabilis</name>
    <dbReference type="NCBI Taxonomy" id="179855"/>
    <lineage>
        <taxon>Eukaryota</taxon>
        <taxon>Fungi</taxon>
        <taxon>Dikarya</taxon>
        <taxon>Basidiomycota</taxon>
        <taxon>Agaricomycotina</taxon>
        <taxon>Agaricomycetes</taxon>
        <taxon>Agaricomycetidae</taxon>
        <taxon>Agaricales</taxon>
        <taxon>Agaricineae</taxon>
        <taxon>Crepidotaceae</taxon>
        <taxon>Crepidotus</taxon>
    </lineage>
</organism>
<evidence type="ECO:0000256" key="3">
    <source>
        <dbReference type="ARBA" id="ARBA00022917"/>
    </source>
</evidence>
<comment type="caution">
    <text evidence="6">The sequence shown here is derived from an EMBL/GenBank/DDBJ whole genome shotgun (WGS) entry which is preliminary data.</text>
</comment>
<evidence type="ECO:0000313" key="7">
    <source>
        <dbReference type="Proteomes" id="UP000807306"/>
    </source>
</evidence>
<dbReference type="Proteomes" id="UP000807306">
    <property type="component" value="Unassembled WGS sequence"/>
</dbReference>
<reference evidence="6" key="1">
    <citation type="submission" date="2020-11" db="EMBL/GenBank/DDBJ databases">
        <authorList>
            <consortium name="DOE Joint Genome Institute"/>
            <person name="Ahrendt S."/>
            <person name="Riley R."/>
            <person name="Andreopoulos W."/>
            <person name="Labutti K."/>
            <person name="Pangilinan J."/>
            <person name="Ruiz-Duenas F.J."/>
            <person name="Barrasa J.M."/>
            <person name="Sanchez-Garcia M."/>
            <person name="Camarero S."/>
            <person name="Miyauchi S."/>
            <person name="Serrano A."/>
            <person name="Linde D."/>
            <person name="Babiker R."/>
            <person name="Drula E."/>
            <person name="Ayuso-Fernandez I."/>
            <person name="Pacheco R."/>
            <person name="Padilla G."/>
            <person name="Ferreira P."/>
            <person name="Barriuso J."/>
            <person name="Kellner H."/>
            <person name="Castanera R."/>
            <person name="Alfaro M."/>
            <person name="Ramirez L."/>
            <person name="Pisabarro A.G."/>
            <person name="Kuo A."/>
            <person name="Tritt A."/>
            <person name="Lipzen A."/>
            <person name="He G."/>
            <person name="Yan M."/>
            <person name="Ng V."/>
            <person name="Cullen D."/>
            <person name="Martin F."/>
            <person name="Rosso M.-N."/>
            <person name="Henrissat B."/>
            <person name="Hibbett D."/>
            <person name="Martinez A.T."/>
            <person name="Grigoriev I.V."/>
        </authorList>
    </citation>
    <scope>NUCLEOTIDE SEQUENCE</scope>
    <source>
        <strain evidence="6">CBS 506.95</strain>
    </source>
</reference>
<dbReference type="EMBL" id="MU157866">
    <property type="protein sequence ID" value="KAF9526838.1"/>
    <property type="molecule type" value="Genomic_DNA"/>
</dbReference>
<dbReference type="Pfam" id="PF00009">
    <property type="entry name" value="GTP_EFTU"/>
    <property type="match status" value="1"/>
</dbReference>
<dbReference type="InterPro" id="IPR027417">
    <property type="entry name" value="P-loop_NTPase"/>
</dbReference>
<evidence type="ECO:0000256" key="4">
    <source>
        <dbReference type="SAM" id="MobiDB-lite"/>
    </source>
</evidence>
<dbReference type="GO" id="GO:0003746">
    <property type="term" value="F:translation elongation factor activity"/>
    <property type="evidence" value="ECO:0007669"/>
    <property type="project" value="UniProtKB-KW"/>
</dbReference>
<dbReference type="PROSITE" id="PS51722">
    <property type="entry name" value="G_TR_2"/>
    <property type="match status" value="1"/>
</dbReference>
<feature type="domain" description="Tr-type G" evidence="5">
    <location>
        <begin position="1"/>
        <end position="226"/>
    </location>
</feature>
<evidence type="ECO:0000259" key="5">
    <source>
        <dbReference type="PROSITE" id="PS51722"/>
    </source>
</evidence>
<keyword evidence="2" id="KW-0251">Elongation factor</keyword>
<dbReference type="GO" id="GO:1990904">
    <property type="term" value="C:ribonucleoprotein complex"/>
    <property type="evidence" value="ECO:0007669"/>
    <property type="project" value="TreeGrafter"/>
</dbReference>
<dbReference type="AlphaFoldDB" id="A0A9P6ECC8"/>
<dbReference type="OrthoDB" id="3059295at2759"/>
<dbReference type="SUPFAM" id="SSF52540">
    <property type="entry name" value="P-loop containing nucleoside triphosphate hydrolases"/>
    <property type="match status" value="1"/>
</dbReference>
<dbReference type="GO" id="GO:0005525">
    <property type="term" value="F:GTP binding"/>
    <property type="evidence" value="ECO:0007669"/>
    <property type="project" value="InterPro"/>
</dbReference>